<dbReference type="InterPro" id="IPR050188">
    <property type="entry name" value="RluA_PseudoU_synthase"/>
</dbReference>
<evidence type="ECO:0000313" key="4">
    <source>
        <dbReference type="EMBL" id="KJV10605.1"/>
    </source>
</evidence>
<dbReference type="RefSeq" id="WP_045774686.1">
    <property type="nucleotide sequence ID" value="NZ_LAJY01000071.1"/>
</dbReference>
<feature type="domain" description="Pseudouridine synthase RsuA/RluA-like" evidence="3">
    <location>
        <begin position="16"/>
        <end position="165"/>
    </location>
</feature>
<dbReference type="InterPro" id="IPR006145">
    <property type="entry name" value="PsdUridine_synth_RsuA/RluA"/>
</dbReference>
<sequence length="224" mass="24201">MSFDLAARVLFRDGRVIVLDKPAGLACHPGPQTPESVETYLADLSFGFKELPRLAHRLDRDTAGCLVLARSLRTARQVARVFSAHQVQKTYWALVRGTPAASEGVIDAPLLKISSAAAGWRMVVDPTGQQAQTRWRCLGTGEGFAWLEFQPLTGRTHQIRVHAAHLGLPLVGDPVYGPPPAPGERLQLLARAIALPLGEKPISVVAPVPPHMQDGLARCGFSEV</sequence>
<dbReference type="InterPro" id="IPR006224">
    <property type="entry name" value="PsdUridine_synth_RluA-like_CS"/>
</dbReference>
<dbReference type="PANTHER" id="PTHR21600:SF44">
    <property type="entry name" value="RIBOSOMAL LARGE SUBUNIT PSEUDOURIDINE SYNTHASE D"/>
    <property type="match status" value="1"/>
</dbReference>
<dbReference type="InterPro" id="IPR020103">
    <property type="entry name" value="PsdUridine_synth_cat_dom_sf"/>
</dbReference>
<dbReference type="Proteomes" id="UP000033774">
    <property type="component" value="Unassembled WGS sequence"/>
</dbReference>
<protein>
    <submittedName>
        <fullName evidence="4">Pseudouridine synthase</fullName>
    </submittedName>
</protein>
<comment type="caution">
    <text evidence="4">The sequence shown here is derived from an EMBL/GenBank/DDBJ whole genome shotgun (WGS) entry which is preliminary data.</text>
</comment>
<comment type="similarity">
    <text evidence="1">Belongs to the pseudouridine synthase RluA family.</text>
</comment>
<dbReference type="GO" id="GO:0140098">
    <property type="term" value="F:catalytic activity, acting on RNA"/>
    <property type="evidence" value="ECO:0007669"/>
    <property type="project" value="UniProtKB-ARBA"/>
</dbReference>
<evidence type="ECO:0000259" key="3">
    <source>
        <dbReference type="Pfam" id="PF00849"/>
    </source>
</evidence>
<dbReference type="SUPFAM" id="SSF55120">
    <property type="entry name" value="Pseudouridine synthase"/>
    <property type="match status" value="1"/>
</dbReference>
<gene>
    <name evidence="4" type="ORF">VZ95_03740</name>
</gene>
<dbReference type="GO" id="GO:0000455">
    <property type="term" value="P:enzyme-directed rRNA pseudouridine synthesis"/>
    <property type="evidence" value="ECO:0007669"/>
    <property type="project" value="TreeGrafter"/>
</dbReference>
<dbReference type="OrthoDB" id="9807829at2"/>
<dbReference type="CDD" id="cd02869">
    <property type="entry name" value="PseudoU_synth_RluA_like"/>
    <property type="match status" value="1"/>
</dbReference>
<reference evidence="4 5" key="1">
    <citation type="submission" date="2015-03" db="EMBL/GenBank/DDBJ databases">
        <title>Draft genome sequence of Elstera litoralis.</title>
        <authorList>
            <person name="Rahalkar M.C."/>
            <person name="Dhakephalkar P.K."/>
            <person name="Pore S.D."/>
            <person name="Arora P."/>
            <person name="Kapse N.G."/>
            <person name="Pandit P.S."/>
        </authorList>
    </citation>
    <scope>NUCLEOTIDE SEQUENCE [LARGE SCALE GENOMIC DNA]</scope>
    <source>
        <strain evidence="4 5">Dia-1</strain>
    </source>
</reference>
<name>A0A0F3IV54_9PROT</name>
<evidence type="ECO:0000313" key="5">
    <source>
        <dbReference type="Proteomes" id="UP000033774"/>
    </source>
</evidence>
<proteinExistence type="inferred from homology"/>
<dbReference type="PATRIC" id="fig|552518.3.peg.4137"/>
<dbReference type="GO" id="GO:0003723">
    <property type="term" value="F:RNA binding"/>
    <property type="evidence" value="ECO:0007669"/>
    <property type="project" value="InterPro"/>
</dbReference>
<dbReference type="AlphaFoldDB" id="A0A0F3IV54"/>
<keyword evidence="5" id="KW-1185">Reference proteome</keyword>
<evidence type="ECO:0000256" key="2">
    <source>
        <dbReference type="ARBA" id="ARBA00023235"/>
    </source>
</evidence>
<evidence type="ECO:0000256" key="1">
    <source>
        <dbReference type="ARBA" id="ARBA00010876"/>
    </source>
</evidence>
<dbReference type="Gene3D" id="3.30.2350.10">
    <property type="entry name" value="Pseudouridine synthase"/>
    <property type="match status" value="1"/>
</dbReference>
<dbReference type="PANTHER" id="PTHR21600">
    <property type="entry name" value="MITOCHONDRIAL RNA PSEUDOURIDINE SYNTHASE"/>
    <property type="match status" value="1"/>
</dbReference>
<dbReference type="Pfam" id="PF00849">
    <property type="entry name" value="PseudoU_synth_2"/>
    <property type="match status" value="1"/>
</dbReference>
<dbReference type="PROSITE" id="PS01129">
    <property type="entry name" value="PSI_RLU"/>
    <property type="match status" value="1"/>
</dbReference>
<keyword evidence="2" id="KW-0413">Isomerase</keyword>
<dbReference type="GO" id="GO:0009982">
    <property type="term" value="F:pseudouridine synthase activity"/>
    <property type="evidence" value="ECO:0007669"/>
    <property type="project" value="InterPro"/>
</dbReference>
<organism evidence="4 5">
    <name type="scientific">Elstera litoralis</name>
    <dbReference type="NCBI Taxonomy" id="552518"/>
    <lineage>
        <taxon>Bacteria</taxon>
        <taxon>Pseudomonadati</taxon>
        <taxon>Pseudomonadota</taxon>
        <taxon>Alphaproteobacteria</taxon>
        <taxon>Rhodospirillales</taxon>
        <taxon>Rhodospirillaceae</taxon>
        <taxon>Elstera</taxon>
    </lineage>
</organism>
<accession>A0A0F3IV54</accession>
<dbReference type="EMBL" id="LAJY01000071">
    <property type="protein sequence ID" value="KJV10605.1"/>
    <property type="molecule type" value="Genomic_DNA"/>
</dbReference>